<dbReference type="Pfam" id="PF00561">
    <property type="entry name" value="Abhydrolase_1"/>
    <property type="match status" value="1"/>
</dbReference>
<dbReference type="GO" id="GO:0006508">
    <property type="term" value="P:proteolysis"/>
    <property type="evidence" value="ECO:0007669"/>
    <property type="project" value="InterPro"/>
</dbReference>
<feature type="chain" id="PRO_5020937970" evidence="4">
    <location>
        <begin position="23"/>
        <end position="478"/>
    </location>
</feature>
<keyword evidence="2 4" id="KW-0732">Signal</keyword>
<feature type="domain" description="Peptidase S33 tripeptidyl aminopeptidase-like C-terminal" evidence="6">
    <location>
        <begin position="374"/>
        <end position="458"/>
    </location>
</feature>
<feature type="domain" description="AB hydrolase-1" evidence="5">
    <location>
        <begin position="78"/>
        <end position="243"/>
    </location>
</feature>
<dbReference type="Gene3D" id="3.40.50.1820">
    <property type="entry name" value="alpha/beta hydrolase"/>
    <property type="match status" value="1"/>
</dbReference>
<evidence type="ECO:0000256" key="4">
    <source>
        <dbReference type="SAM" id="SignalP"/>
    </source>
</evidence>
<gene>
    <name evidence="7" type="ORF">EV696_104206</name>
</gene>
<evidence type="ECO:0000313" key="7">
    <source>
        <dbReference type="EMBL" id="TDQ49500.1"/>
    </source>
</evidence>
<dbReference type="Pfam" id="PF08386">
    <property type="entry name" value="Abhydrolase_4"/>
    <property type="match status" value="1"/>
</dbReference>
<organism evidence="7 8">
    <name type="scientific">Permianibacter aggregans</name>
    <dbReference type="NCBI Taxonomy" id="1510150"/>
    <lineage>
        <taxon>Bacteria</taxon>
        <taxon>Pseudomonadati</taxon>
        <taxon>Pseudomonadota</taxon>
        <taxon>Gammaproteobacteria</taxon>
        <taxon>Pseudomonadales</taxon>
        <taxon>Pseudomonadaceae</taxon>
        <taxon>Permianibacter</taxon>
    </lineage>
</organism>
<protein>
    <submittedName>
        <fullName evidence="7">TAP-like protein</fullName>
    </submittedName>
</protein>
<evidence type="ECO:0000256" key="3">
    <source>
        <dbReference type="ARBA" id="ARBA00022801"/>
    </source>
</evidence>
<reference evidence="7 8" key="1">
    <citation type="submission" date="2019-03" db="EMBL/GenBank/DDBJ databases">
        <title>Genomic Encyclopedia of Type Strains, Phase IV (KMG-IV): sequencing the most valuable type-strain genomes for metagenomic binning, comparative biology and taxonomic classification.</title>
        <authorList>
            <person name="Goeker M."/>
        </authorList>
    </citation>
    <scope>NUCLEOTIDE SEQUENCE [LARGE SCALE GENOMIC DNA]</scope>
    <source>
        <strain evidence="7 8">DSM 103792</strain>
    </source>
</reference>
<dbReference type="InterPro" id="IPR000073">
    <property type="entry name" value="AB_hydrolase_1"/>
</dbReference>
<feature type="signal peptide" evidence="4">
    <location>
        <begin position="1"/>
        <end position="22"/>
    </location>
</feature>
<evidence type="ECO:0000313" key="8">
    <source>
        <dbReference type="Proteomes" id="UP000295375"/>
    </source>
</evidence>
<keyword evidence="8" id="KW-1185">Reference proteome</keyword>
<dbReference type="PANTHER" id="PTHR43248">
    <property type="entry name" value="2-SUCCINYL-6-HYDROXY-2,4-CYCLOHEXADIENE-1-CARBOXYLATE SYNTHASE"/>
    <property type="match status" value="1"/>
</dbReference>
<evidence type="ECO:0000256" key="2">
    <source>
        <dbReference type="ARBA" id="ARBA00022729"/>
    </source>
</evidence>
<proteinExistence type="inferred from homology"/>
<dbReference type="PANTHER" id="PTHR43248:SF29">
    <property type="entry name" value="TRIPEPTIDYL AMINOPEPTIDASE"/>
    <property type="match status" value="1"/>
</dbReference>
<accession>A0A4R6UQH7</accession>
<dbReference type="SUPFAM" id="SSF53474">
    <property type="entry name" value="alpha/beta-Hydrolases"/>
    <property type="match status" value="1"/>
</dbReference>
<comment type="similarity">
    <text evidence="1">Belongs to the peptidase S33 family.</text>
</comment>
<keyword evidence="3" id="KW-0378">Hydrolase</keyword>
<dbReference type="AlphaFoldDB" id="A0A4R6UQH7"/>
<dbReference type="InterPro" id="IPR029058">
    <property type="entry name" value="AB_hydrolase_fold"/>
</dbReference>
<dbReference type="InterPro" id="IPR002410">
    <property type="entry name" value="Peptidase_S33"/>
</dbReference>
<dbReference type="PRINTS" id="PR00793">
    <property type="entry name" value="PROAMNOPTASE"/>
</dbReference>
<evidence type="ECO:0000256" key="1">
    <source>
        <dbReference type="ARBA" id="ARBA00010088"/>
    </source>
</evidence>
<dbReference type="InterPro" id="IPR051601">
    <property type="entry name" value="Serine_prot/Carboxylest_S33"/>
</dbReference>
<dbReference type="EMBL" id="SNYM01000004">
    <property type="protein sequence ID" value="TDQ49500.1"/>
    <property type="molecule type" value="Genomic_DNA"/>
</dbReference>
<evidence type="ECO:0000259" key="5">
    <source>
        <dbReference type="Pfam" id="PF00561"/>
    </source>
</evidence>
<comment type="caution">
    <text evidence="7">The sequence shown here is derived from an EMBL/GenBank/DDBJ whole genome shotgun (WGS) entry which is preliminary data.</text>
</comment>
<dbReference type="GO" id="GO:0008233">
    <property type="term" value="F:peptidase activity"/>
    <property type="evidence" value="ECO:0007669"/>
    <property type="project" value="InterPro"/>
</dbReference>
<name>A0A4R6UQH7_9GAMM</name>
<dbReference type="Proteomes" id="UP000295375">
    <property type="component" value="Unassembled WGS sequence"/>
</dbReference>
<dbReference type="RefSeq" id="WP_157591371.1">
    <property type="nucleotide sequence ID" value="NZ_CP037953.1"/>
</dbReference>
<dbReference type="InterPro" id="IPR013595">
    <property type="entry name" value="Pept_S33_TAP-like_C"/>
</dbReference>
<sequence>MGFIRLTLAGLFATTSVAGALAADLKSVSENCHLKGFRDPLRCLQVTVPADYQRPDENQYEIFVAIAPSLRENAKPDPVFVLAGGPGQSGSSIIHLLANAMQKLRATRDIVFIDQRGTGRSGKLDCPNLKDQMFSLDEQQSVAMFRECVESHSVDFSHYTTANAARDLDKIRQQLGYNQINLWGGSYGTRLAQTYARLFPENTRALILDGVASPEQVLAVWSKDAQAALDKLFQQCAQDEDCRAAFPNLQQDFVNAATNIKAGIPPVRLRHPRTGEWIDVPLTYEIFADTVRTALYSPTTMAALPQLIHLAAEGNWQPMVTALLTYSEWTQDAMAILLTFSVACAEDVPYIDEATIESERASGFLEGLQARTWPQLCQQVPVNTVERHSTETIAAPTLLLSGAYDPVTPPWRAEQAMQHISTDQHIVVPQLSHGISNVGCAPKLLRDFLDKPNDKVDDACLQSTRFPPFVVSAAGPRP</sequence>
<evidence type="ECO:0000259" key="6">
    <source>
        <dbReference type="Pfam" id="PF08386"/>
    </source>
</evidence>